<reference evidence="2 3" key="1">
    <citation type="submission" date="2019-02" db="EMBL/GenBank/DDBJ databases">
        <title>Genome sequencing of the rare red list fungi Hericium alpestre (H. flagellum).</title>
        <authorList>
            <person name="Buettner E."/>
            <person name="Kellner H."/>
        </authorList>
    </citation>
    <scope>NUCLEOTIDE SEQUENCE [LARGE SCALE GENOMIC DNA]</scope>
    <source>
        <strain evidence="2 3">DSM 108284</strain>
    </source>
</reference>
<dbReference type="EMBL" id="SFCI01001311">
    <property type="protein sequence ID" value="TFY76136.1"/>
    <property type="molecule type" value="Genomic_DNA"/>
</dbReference>
<dbReference type="Proteomes" id="UP000298061">
    <property type="component" value="Unassembled WGS sequence"/>
</dbReference>
<proteinExistence type="predicted"/>
<name>A0A4Y9ZMQ1_9AGAM</name>
<protein>
    <submittedName>
        <fullName evidence="2">Uncharacterized protein</fullName>
    </submittedName>
</protein>
<keyword evidence="1" id="KW-0812">Transmembrane</keyword>
<evidence type="ECO:0000313" key="3">
    <source>
        <dbReference type="Proteomes" id="UP000298061"/>
    </source>
</evidence>
<keyword evidence="3" id="KW-1185">Reference proteome</keyword>
<comment type="caution">
    <text evidence="2">The sequence shown here is derived from an EMBL/GenBank/DDBJ whole genome shotgun (WGS) entry which is preliminary data.</text>
</comment>
<sequence length="104" mass="11347">MLQYALKVQIGPVTIVSIVITILLAILITITIPFPIPIPFPVTFPISISVTISTDTIKFIAARALTRCVTIDVLTVGDSRFEVSTDFAKQGVWLLSAVALWLFT</sequence>
<evidence type="ECO:0000256" key="1">
    <source>
        <dbReference type="SAM" id="Phobius"/>
    </source>
</evidence>
<gene>
    <name evidence="2" type="ORF">EWM64_g7878</name>
</gene>
<dbReference type="AlphaFoldDB" id="A0A4Y9ZMQ1"/>
<keyword evidence="1" id="KW-0472">Membrane</keyword>
<evidence type="ECO:0000313" key="2">
    <source>
        <dbReference type="EMBL" id="TFY76136.1"/>
    </source>
</evidence>
<accession>A0A4Y9ZMQ1</accession>
<keyword evidence="1" id="KW-1133">Transmembrane helix</keyword>
<feature type="transmembrane region" description="Helical" evidence="1">
    <location>
        <begin position="12"/>
        <end position="36"/>
    </location>
</feature>
<organism evidence="2 3">
    <name type="scientific">Hericium alpestre</name>
    <dbReference type="NCBI Taxonomy" id="135208"/>
    <lineage>
        <taxon>Eukaryota</taxon>
        <taxon>Fungi</taxon>
        <taxon>Dikarya</taxon>
        <taxon>Basidiomycota</taxon>
        <taxon>Agaricomycotina</taxon>
        <taxon>Agaricomycetes</taxon>
        <taxon>Russulales</taxon>
        <taxon>Hericiaceae</taxon>
        <taxon>Hericium</taxon>
    </lineage>
</organism>